<dbReference type="STRING" id="335541.Swol_1047"/>
<reference evidence="3" key="1">
    <citation type="journal article" date="2010" name="Environ. Microbiol.">
        <title>The genome of Syntrophomonas wolfei: new insights into syntrophic metabolism and biohydrogen production.</title>
        <authorList>
            <person name="Sieber J.R."/>
            <person name="Sims D.R."/>
            <person name="Han C."/>
            <person name="Kim E."/>
            <person name="Lykidis A."/>
            <person name="Lapidus A.L."/>
            <person name="McDonnald E."/>
            <person name="Rohlin L."/>
            <person name="Culley D.E."/>
            <person name="Gunsalus R."/>
            <person name="McInerney M.J."/>
        </authorList>
    </citation>
    <scope>NUCLEOTIDE SEQUENCE [LARGE SCALE GENOMIC DNA]</scope>
    <source>
        <strain evidence="3">DSM 2245B / Goettingen</strain>
    </source>
</reference>
<evidence type="ECO:0000313" key="2">
    <source>
        <dbReference type="EMBL" id="ABI68359.1"/>
    </source>
</evidence>
<dbReference type="EMBL" id="CP000448">
    <property type="protein sequence ID" value="ABI68359.1"/>
    <property type="molecule type" value="Genomic_DNA"/>
</dbReference>
<feature type="transmembrane region" description="Helical" evidence="1">
    <location>
        <begin position="153"/>
        <end position="173"/>
    </location>
</feature>
<evidence type="ECO:0008006" key="4">
    <source>
        <dbReference type="Google" id="ProtNLM"/>
    </source>
</evidence>
<protein>
    <recommendedName>
        <fullName evidence="4">ECF transporter S component</fullName>
    </recommendedName>
</protein>
<dbReference type="Proteomes" id="UP000001968">
    <property type="component" value="Chromosome"/>
</dbReference>
<dbReference type="AlphaFoldDB" id="Q0AY45"/>
<keyword evidence="1" id="KW-0812">Transmembrane</keyword>
<keyword evidence="1" id="KW-0472">Membrane</keyword>
<proteinExistence type="predicted"/>
<keyword evidence="3" id="KW-1185">Reference proteome</keyword>
<feature type="transmembrane region" description="Helical" evidence="1">
    <location>
        <begin position="30"/>
        <end position="49"/>
    </location>
</feature>
<feature type="transmembrane region" description="Helical" evidence="1">
    <location>
        <begin position="185"/>
        <end position="210"/>
    </location>
</feature>
<evidence type="ECO:0000313" key="3">
    <source>
        <dbReference type="Proteomes" id="UP000001968"/>
    </source>
</evidence>
<dbReference type="Gene3D" id="1.10.1760.20">
    <property type="match status" value="1"/>
</dbReference>
<dbReference type="eggNOG" id="COG4720">
    <property type="taxonomic scope" value="Bacteria"/>
</dbReference>
<dbReference type="KEGG" id="swo:Swol_1047"/>
<organism evidence="2 3">
    <name type="scientific">Syntrophomonas wolfei subsp. wolfei (strain DSM 2245B / Goettingen)</name>
    <dbReference type="NCBI Taxonomy" id="335541"/>
    <lineage>
        <taxon>Bacteria</taxon>
        <taxon>Bacillati</taxon>
        <taxon>Bacillota</taxon>
        <taxon>Clostridia</taxon>
        <taxon>Eubacteriales</taxon>
        <taxon>Syntrophomonadaceae</taxon>
        <taxon>Syntrophomonas</taxon>
    </lineage>
</organism>
<dbReference type="RefSeq" id="WP_011640464.1">
    <property type="nucleotide sequence ID" value="NC_008346.1"/>
</dbReference>
<dbReference type="OrthoDB" id="5198189at2"/>
<feature type="transmembrane region" description="Helical" evidence="1">
    <location>
        <begin position="129"/>
        <end position="147"/>
    </location>
</feature>
<sequence length="230" mass="25241">MQLKISLISLGLLGLLLLLSIWPGRSLGNWNWGLLAATILTVALAGFFWQFERQQNSIVQLSFIATISSLAALSRIAFVPIAGLQPASFIIMITGYVFGSQTGFLVGAISALVSNFFLGQGPWTPWQMLAWGICGLLAGGLGQALSVFRLLPFVFLCTFSAFLFGWITNISYWSSFVHPLNWSSYLGSCIASFPFDLIHAVGNLAFSLLFGTHFYQLLFRFQAKISGYSK</sequence>
<evidence type="ECO:0000256" key="1">
    <source>
        <dbReference type="SAM" id="Phobius"/>
    </source>
</evidence>
<accession>Q0AY45</accession>
<keyword evidence="1" id="KW-1133">Transmembrane helix</keyword>
<feature type="transmembrane region" description="Helical" evidence="1">
    <location>
        <begin position="61"/>
        <end position="83"/>
    </location>
</feature>
<dbReference type="InterPro" id="IPR009825">
    <property type="entry name" value="ECF_substrate-spec-like"/>
</dbReference>
<gene>
    <name evidence="2" type="ordered locus">Swol_1047</name>
</gene>
<dbReference type="HOGENOM" id="CLU_069956_0_1_9"/>
<dbReference type="GO" id="GO:0016020">
    <property type="term" value="C:membrane"/>
    <property type="evidence" value="ECO:0007669"/>
    <property type="project" value="InterPro"/>
</dbReference>
<dbReference type="Pfam" id="PF07155">
    <property type="entry name" value="ECF-ribofla_trS"/>
    <property type="match status" value="1"/>
</dbReference>
<name>Q0AY45_SYNWW</name>
<feature type="transmembrane region" description="Helical" evidence="1">
    <location>
        <begin position="89"/>
        <end position="117"/>
    </location>
</feature>